<protein>
    <submittedName>
        <fullName evidence="2">Uncharacterized protein</fullName>
    </submittedName>
</protein>
<evidence type="ECO:0000313" key="2">
    <source>
        <dbReference type="EMBL" id="ARN79920.1"/>
    </source>
</evidence>
<organism evidence="2 3">
    <name type="scientific">Methylocystis bryophila</name>
    <dbReference type="NCBI Taxonomy" id="655015"/>
    <lineage>
        <taxon>Bacteria</taxon>
        <taxon>Pseudomonadati</taxon>
        <taxon>Pseudomonadota</taxon>
        <taxon>Alphaproteobacteria</taxon>
        <taxon>Hyphomicrobiales</taxon>
        <taxon>Methylocystaceae</taxon>
        <taxon>Methylocystis</taxon>
    </lineage>
</organism>
<keyword evidence="1" id="KW-0812">Transmembrane</keyword>
<dbReference type="STRING" id="655015.B1812_01220"/>
<reference evidence="2 3" key="1">
    <citation type="submission" date="2017-02" db="EMBL/GenBank/DDBJ databases">
        <authorList>
            <person name="Peterson S.W."/>
        </authorList>
    </citation>
    <scope>NUCLEOTIDE SEQUENCE [LARGE SCALE GENOMIC DNA]</scope>
    <source>
        <strain evidence="2 3">S285</strain>
    </source>
</reference>
<accession>A0A1W6MQN4</accession>
<sequence length="395" mass="41787">MGKILLAGASVEAPSPYDIYLCRKKGDAPMQIFTDNLMATAGLDASIARAAIGHVLLFLRDQAPQGRVAKYVEDTPEAQEAVAAAEAAEDGRLTQVIEGVTRFTGQGRADVNVLVGRLLRLGLDGKQIRILIDETLSRAEDLLGVEGVREIRKILPAPPQPPRIVSITDAPQAKRAEGSDRGGQKYWVRETVGVFDDEETLETAVDELDLAGFNGAAISVLATGAKTKGGLGRIFRSVSEIEDSGDAPQTEFVSSDSRVEGTAALIGVPLYIGGAAGVWAVSATGGSLAFALASAVALGGIGAGLGAILALAIHSRHARRVREQLRLGGLVLWVKTPTAESEGRATQILRNLGARDVHVHEVQREWSFGSMPLTHGPYDPFVDLLPDSQAHQRSA</sequence>
<gene>
    <name evidence="2" type="ORF">B1812_01220</name>
</gene>
<dbReference type="AlphaFoldDB" id="A0A1W6MQN4"/>
<dbReference type="KEGG" id="mbry:B1812_01220"/>
<feature type="transmembrane region" description="Helical" evidence="1">
    <location>
        <begin position="288"/>
        <end position="313"/>
    </location>
</feature>
<evidence type="ECO:0000256" key="1">
    <source>
        <dbReference type="SAM" id="Phobius"/>
    </source>
</evidence>
<keyword evidence="1" id="KW-0472">Membrane</keyword>
<keyword evidence="3" id="KW-1185">Reference proteome</keyword>
<dbReference type="Proteomes" id="UP000193978">
    <property type="component" value="Chromosome"/>
</dbReference>
<keyword evidence="1" id="KW-1133">Transmembrane helix</keyword>
<proteinExistence type="predicted"/>
<dbReference type="EMBL" id="CP019948">
    <property type="protein sequence ID" value="ARN79920.1"/>
    <property type="molecule type" value="Genomic_DNA"/>
</dbReference>
<name>A0A1W6MQN4_9HYPH</name>
<evidence type="ECO:0000313" key="3">
    <source>
        <dbReference type="Proteomes" id="UP000193978"/>
    </source>
</evidence>
<feature type="transmembrane region" description="Helical" evidence="1">
    <location>
        <begin position="263"/>
        <end position="282"/>
    </location>
</feature>